<dbReference type="SMART" id="SM00536">
    <property type="entry name" value="AXH"/>
    <property type="match status" value="1"/>
</dbReference>
<comment type="caution">
    <text evidence="2">The sequence shown here is derived from an EMBL/GenBank/DDBJ whole genome shotgun (WGS) entry which is preliminary data.</text>
</comment>
<evidence type="ECO:0000313" key="2">
    <source>
        <dbReference type="EMBL" id="NME71748.1"/>
    </source>
</evidence>
<dbReference type="EMBL" id="JABANE010000112">
    <property type="protein sequence ID" value="NME71748.1"/>
    <property type="molecule type" value="Genomic_DNA"/>
</dbReference>
<evidence type="ECO:0000313" key="3">
    <source>
        <dbReference type="Proteomes" id="UP000576082"/>
    </source>
</evidence>
<dbReference type="InterPro" id="IPR006141">
    <property type="entry name" value="Intein_N"/>
</dbReference>
<sequence length="410" mass="46490">MKQVLVTILILLSQNVFSQIKQMYPNGFSTLYLSAEGEKEFNKNYQAAEVIWEKMSEGTQHEDLSEQEKEVLLKVDETKIDYYSAVGEGCSWYCGGGPKSVTASSFLQSQGKNNYTPENAHDLNFKSAWVEGKEGYGIGEYLLYTFEANSPRINEIIVANGYVKTQSAWENNSRVKKLKLYINDKPYSILNLSDKRAKQFFRIGPIGKFEGENAEKDWTLKFEILEVYEGNKYDDVAISEIFFDGLDVHCFAKGTKVQMSDQTSKNIEDIKAGDLVSYLDRRTQTLKTATVQKMESLMHHHLVTYHFESGVRITATQDHPFQLSEKGWASLRPNQSKQYKGFENTQLIKTGDVFLTGNGNEKLVSIEFLEGHQQTYTISKLSEGDNFIANGFVVGVEELEASEGMVDNKK</sequence>
<accession>A0A7X9RZR9</accession>
<reference evidence="2 3" key="1">
    <citation type="submission" date="2020-04" db="EMBL/GenBank/DDBJ databases">
        <title>Flammeovirga sp. SR4, a novel species isolated from seawater.</title>
        <authorList>
            <person name="Wang X."/>
        </authorList>
    </citation>
    <scope>NUCLEOTIDE SEQUENCE [LARGE SCALE GENOMIC DNA]</scope>
    <source>
        <strain evidence="2 3">ATCC 23126</strain>
    </source>
</reference>
<name>A0A7X9RZR9_9BACT</name>
<evidence type="ECO:0000259" key="1">
    <source>
        <dbReference type="SMART" id="SM00536"/>
    </source>
</evidence>
<dbReference type="Proteomes" id="UP000576082">
    <property type="component" value="Unassembled WGS sequence"/>
</dbReference>
<protein>
    <recommendedName>
        <fullName evidence="1">AXH domain-containing protein</fullName>
    </recommendedName>
</protein>
<dbReference type="Pfam" id="PF25302">
    <property type="entry name" value="NADase_transloc"/>
    <property type="match status" value="1"/>
</dbReference>
<dbReference type="GO" id="GO:0016539">
    <property type="term" value="P:intein-mediated protein splicing"/>
    <property type="evidence" value="ECO:0007669"/>
    <property type="project" value="InterPro"/>
</dbReference>
<feature type="domain" description="AXH" evidence="1">
    <location>
        <begin position="249"/>
        <end position="358"/>
    </location>
</feature>
<dbReference type="NCBIfam" id="NF047619">
    <property type="entry name" value="NADase_discoid"/>
    <property type="match status" value="1"/>
</dbReference>
<dbReference type="InterPro" id="IPR036844">
    <property type="entry name" value="Hint_dom_sf"/>
</dbReference>
<dbReference type="InterPro" id="IPR057561">
    <property type="entry name" value="NADase_transloc"/>
</dbReference>
<dbReference type="PROSITE" id="PS50817">
    <property type="entry name" value="INTEIN_N_TER"/>
    <property type="match status" value="1"/>
</dbReference>
<dbReference type="CDD" id="cd00081">
    <property type="entry name" value="Hint"/>
    <property type="match status" value="1"/>
</dbReference>
<keyword evidence="3" id="KW-1185">Reference proteome</keyword>
<gene>
    <name evidence="2" type="ORF">HHU12_27530</name>
</gene>
<organism evidence="2 3">
    <name type="scientific">Flammeovirga aprica JL-4</name>
    <dbReference type="NCBI Taxonomy" id="694437"/>
    <lineage>
        <taxon>Bacteria</taxon>
        <taxon>Pseudomonadati</taxon>
        <taxon>Bacteroidota</taxon>
        <taxon>Cytophagia</taxon>
        <taxon>Cytophagales</taxon>
        <taxon>Flammeovirgaceae</taxon>
        <taxon>Flammeovirga</taxon>
    </lineage>
</organism>
<dbReference type="InterPro" id="IPR003652">
    <property type="entry name" value="Ataxin_AXH_dom"/>
</dbReference>
<dbReference type="AlphaFoldDB" id="A0A7X9RZR9"/>
<proteinExistence type="predicted"/>
<dbReference type="SUPFAM" id="SSF51294">
    <property type="entry name" value="Hedgehog/intein (Hint) domain"/>
    <property type="match status" value="1"/>
</dbReference>
<dbReference type="Pfam" id="PF08517">
    <property type="entry name" value="AXH"/>
    <property type="match status" value="1"/>
</dbReference>
<dbReference type="RefSeq" id="WP_169659954.1">
    <property type="nucleotide sequence ID" value="NZ_JABANE010000112.1"/>
</dbReference>
<dbReference type="Gene3D" id="2.170.16.10">
    <property type="entry name" value="Hedgehog/Intein (Hint) domain"/>
    <property type="match status" value="1"/>
</dbReference>
<dbReference type="GO" id="GO:0003723">
    <property type="term" value="F:RNA binding"/>
    <property type="evidence" value="ECO:0007669"/>
    <property type="project" value="InterPro"/>
</dbReference>